<dbReference type="AlphaFoldDB" id="A0A2P2R3T8"/>
<name>A0A2P2R3T8_RHIMU</name>
<reference evidence="1" key="1">
    <citation type="submission" date="2018-02" db="EMBL/GenBank/DDBJ databases">
        <title>Rhizophora mucronata_Transcriptome.</title>
        <authorList>
            <person name="Meera S.P."/>
            <person name="Sreeshan A."/>
            <person name="Augustine A."/>
        </authorList>
    </citation>
    <scope>NUCLEOTIDE SEQUENCE</scope>
    <source>
        <tissue evidence="1">Leaf</tissue>
    </source>
</reference>
<accession>A0A2P2R3T8</accession>
<sequence>MENRIEVEAILPSNGWSKSLGLFLTHHKQSTWIYMKHYILK</sequence>
<dbReference type="EMBL" id="GGEC01093419">
    <property type="protein sequence ID" value="MBX73903.1"/>
    <property type="molecule type" value="Transcribed_RNA"/>
</dbReference>
<evidence type="ECO:0000313" key="1">
    <source>
        <dbReference type="EMBL" id="MBX73903.1"/>
    </source>
</evidence>
<proteinExistence type="predicted"/>
<protein>
    <submittedName>
        <fullName evidence="1">Uncharacterized protein</fullName>
    </submittedName>
</protein>
<organism evidence="1">
    <name type="scientific">Rhizophora mucronata</name>
    <name type="common">Asiatic mangrove</name>
    <dbReference type="NCBI Taxonomy" id="61149"/>
    <lineage>
        <taxon>Eukaryota</taxon>
        <taxon>Viridiplantae</taxon>
        <taxon>Streptophyta</taxon>
        <taxon>Embryophyta</taxon>
        <taxon>Tracheophyta</taxon>
        <taxon>Spermatophyta</taxon>
        <taxon>Magnoliopsida</taxon>
        <taxon>eudicotyledons</taxon>
        <taxon>Gunneridae</taxon>
        <taxon>Pentapetalae</taxon>
        <taxon>rosids</taxon>
        <taxon>fabids</taxon>
        <taxon>Malpighiales</taxon>
        <taxon>Rhizophoraceae</taxon>
        <taxon>Rhizophora</taxon>
    </lineage>
</organism>